<reference evidence="4 5" key="1">
    <citation type="submission" date="2016-10" db="EMBL/GenBank/DDBJ databases">
        <authorList>
            <person name="Varghese N."/>
            <person name="Submissions S."/>
        </authorList>
    </citation>
    <scope>NUCLEOTIDE SEQUENCE [LARGE SCALE GENOMIC DNA]</scope>
    <source>
        <strain evidence="4 5">IAM 15147</strain>
    </source>
</reference>
<sequence length="687" mass="74501">MTSVRERARGSASTAPQYIAEIQGLRTIALLMVAAFHIWFGRVSGGVDIFLIISAYLLTRSLTSAVEQHRGVQLVPFILRKFARLLPAAAAATLLALAGALLLLSQRHWQDLTDQALAAISYTMNFWLQSNAVDYLAQARSTASVFQHFWSLSVQGHMFILWPIIHVLVALLFRARVRQALLVAFSVIFLASFAWSVISVSVDQQLAYFDTWGRLWEFAAGSIFALIAPWLRLSTRMKHGMTWVGLAAVLATGWLLPVESAFPGFAALWPVVAAGLVLLAADAPGEPDYGGNAVLRHPVLERAGSYMYALYLTHWPALVLFAAATGIERPDPLQGLGILVVSGVASVLIYHGVEQPAARMTRSGAGRRGWLRQLVAIIVCVALVLGSVVGIRAYLERSVEEQAQQQTSLDLATMGANADPDEVFETVYPGEALNASFAQEPGEPCAEDDPYLAGICRDWGQQVSPERSFVIVGSSHSAAMSPALMEVIEQHPTWHVRTYTSPGCYFHWPADNAWPEEVGACSSTWRTAIDYILATSPDVVFTIASLTHPDGGEDLFTTGGGFAGFVDYLHERTGTLVVGLRDNPRADFSPLECAEREGYTSPGCAFRATLRIPGLADYASSIEDAGGLFIDLNDRICPGSVCTPALGGIVTFVDNSHIGEDFARSLAGFFAAELHAAARWYPTDPWG</sequence>
<feature type="domain" description="Acyltransferase 3" evidence="2">
    <location>
        <begin position="20"/>
        <end position="350"/>
    </location>
</feature>
<dbReference type="GO" id="GO:0016020">
    <property type="term" value="C:membrane"/>
    <property type="evidence" value="ECO:0007669"/>
    <property type="project" value="TreeGrafter"/>
</dbReference>
<dbReference type="AlphaFoldDB" id="A0AA94HN29"/>
<dbReference type="InterPro" id="IPR002656">
    <property type="entry name" value="Acyl_transf_3_dom"/>
</dbReference>
<dbReference type="Pfam" id="PF19040">
    <property type="entry name" value="SGNH"/>
    <property type="match status" value="1"/>
</dbReference>
<feature type="transmembrane region" description="Helical" evidence="1">
    <location>
        <begin position="85"/>
        <end position="104"/>
    </location>
</feature>
<evidence type="ECO:0000313" key="5">
    <source>
        <dbReference type="Proteomes" id="UP000198506"/>
    </source>
</evidence>
<feature type="transmembrane region" description="Helical" evidence="1">
    <location>
        <begin position="306"/>
        <end position="327"/>
    </location>
</feature>
<feature type="transmembrane region" description="Helical" evidence="1">
    <location>
        <begin position="149"/>
        <end position="173"/>
    </location>
</feature>
<dbReference type="RefSeq" id="WP_092918013.1">
    <property type="nucleotide sequence ID" value="NZ_FOZN01000003.1"/>
</dbReference>
<protein>
    <submittedName>
        <fullName evidence="4">Peptidoglycan/LPS O-acetylase OafA/YrhL, contains acyltransferase and SGNH-hydrolase domains</fullName>
    </submittedName>
</protein>
<feature type="transmembrane region" description="Helical" evidence="1">
    <location>
        <begin position="374"/>
        <end position="395"/>
    </location>
</feature>
<dbReference type="PANTHER" id="PTHR23028">
    <property type="entry name" value="ACETYLTRANSFERASE"/>
    <property type="match status" value="1"/>
</dbReference>
<dbReference type="EMBL" id="FOZN01000003">
    <property type="protein sequence ID" value="SFS14078.1"/>
    <property type="molecule type" value="Genomic_DNA"/>
</dbReference>
<organism evidence="4 5">
    <name type="scientific">Agrococcus baldri</name>
    <dbReference type="NCBI Taxonomy" id="153730"/>
    <lineage>
        <taxon>Bacteria</taxon>
        <taxon>Bacillati</taxon>
        <taxon>Actinomycetota</taxon>
        <taxon>Actinomycetes</taxon>
        <taxon>Micrococcales</taxon>
        <taxon>Microbacteriaceae</taxon>
        <taxon>Agrococcus</taxon>
    </lineage>
</organism>
<feature type="transmembrane region" description="Helical" evidence="1">
    <location>
        <begin position="214"/>
        <end position="233"/>
    </location>
</feature>
<dbReference type="InterPro" id="IPR050879">
    <property type="entry name" value="Acyltransferase_3"/>
</dbReference>
<evidence type="ECO:0000313" key="4">
    <source>
        <dbReference type="EMBL" id="SFS14078.1"/>
    </source>
</evidence>
<evidence type="ECO:0000259" key="3">
    <source>
        <dbReference type="Pfam" id="PF19040"/>
    </source>
</evidence>
<dbReference type="Proteomes" id="UP000198506">
    <property type="component" value="Unassembled WGS sequence"/>
</dbReference>
<dbReference type="GO" id="GO:0016747">
    <property type="term" value="F:acyltransferase activity, transferring groups other than amino-acyl groups"/>
    <property type="evidence" value="ECO:0007669"/>
    <property type="project" value="InterPro"/>
</dbReference>
<comment type="caution">
    <text evidence="4">The sequence shown here is derived from an EMBL/GenBank/DDBJ whole genome shotgun (WGS) entry which is preliminary data.</text>
</comment>
<dbReference type="InterPro" id="IPR043968">
    <property type="entry name" value="SGNH"/>
</dbReference>
<dbReference type="Pfam" id="PF01757">
    <property type="entry name" value="Acyl_transf_3"/>
    <property type="match status" value="1"/>
</dbReference>
<keyword evidence="1" id="KW-0812">Transmembrane</keyword>
<keyword evidence="5" id="KW-1185">Reference proteome</keyword>
<feature type="transmembrane region" description="Helical" evidence="1">
    <location>
        <begin position="180"/>
        <end position="202"/>
    </location>
</feature>
<keyword evidence="1" id="KW-1133">Transmembrane helix</keyword>
<proteinExistence type="predicted"/>
<gene>
    <name evidence="4" type="ORF">SAMN04487783_1763</name>
</gene>
<accession>A0AA94HN29</accession>
<evidence type="ECO:0000259" key="2">
    <source>
        <dbReference type="Pfam" id="PF01757"/>
    </source>
</evidence>
<feature type="transmembrane region" description="Helical" evidence="1">
    <location>
        <begin position="240"/>
        <end position="256"/>
    </location>
</feature>
<feature type="transmembrane region" description="Helical" evidence="1">
    <location>
        <begin position="28"/>
        <end position="58"/>
    </location>
</feature>
<keyword evidence="4" id="KW-0808">Transferase</keyword>
<name>A0AA94HN29_9MICO</name>
<keyword evidence="1" id="KW-0472">Membrane</keyword>
<keyword evidence="4" id="KW-0012">Acyltransferase</keyword>
<dbReference type="PANTHER" id="PTHR23028:SF53">
    <property type="entry name" value="ACYL_TRANSF_3 DOMAIN-CONTAINING PROTEIN"/>
    <property type="match status" value="1"/>
</dbReference>
<feature type="transmembrane region" description="Helical" evidence="1">
    <location>
        <begin position="262"/>
        <end position="281"/>
    </location>
</feature>
<dbReference type="GO" id="GO:0009103">
    <property type="term" value="P:lipopolysaccharide biosynthetic process"/>
    <property type="evidence" value="ECO:0007669"/>
    <property type="project" value="TreeGrafter"/>
</dbReference>
<feature type="transmembrane region" description="Helical" evidence="1">
    <location>
        <begin position="333"/>
        <end position="353"/>
    </location>
</feature>
<feature type="domain" description="SGNH" evidence="3">
    <location>
        <begin position="454"/>
        <end position="671"/>
    </location>
</feature>
<feature type="transmembrane region" description="Helical" evidence="1">
    <location>
        <begin position="116"/>
        <end position="137"/>
    </location>
</feature>
<evidence type="ECO:0000256" key="1">
    <source>
        <dbReference type="SAM" id="Phobius"/>
    </source>
</evidence>